<gene>
    <name evidence="1" type="ORF">ADIS_0873</name>
</gene>
<dbReference type="Proteomes" id="UP000013909">
    <property type="component" value="Unassembled WGS sequence"/>
</dbReference>
<organism evidence="1 2">
    <name type="scientific">Lunatimonas lonarensis</name>
    <dbReference type="NCBI Taxonomy" id="1232681"/>
    <lineage>
        <taxon>Bacteria</taxon>
        <taxon>Pseudomonadati</taxon>
        <taxon>Bacteroidota</taxon>
        <taxon>Cytophagia</taxon>
        <taxon>Cytophagales</taxon>
        <taxon>Cyclobacteriaceae</taxon>
    </lineage>
</organism>
<name>R7ZXJ1_9BACT</name>
<keyword evidence="2" id="KW-1185">Reference proteome</keyword>
<evidence type="ECO:0000313" key="1">
    <source>
        <dbReference type="EMBL" id="EON78699.1"/>
    </source>
</evidence>
<reference evidence="1 2" key="1">
    <citation type="submission" date="2013-02" db="EMBL/GenBank/DDBJ databases">
        <title>A novel strain isolated from Lonar lake, Maharashtra, India.</title>
        <authorList>
            <person name="Singh A."/>
        </authorList>
    </citation>
    <scope>NUCLEOTIDE SEQUENCE [LARGE SCALE GENOMIC DNA]</scope>
    <source>
        <strain evidence="1 2">AK24</strain>
    </source>
</reference>
<sequence length="39" mass="4559">MLPIPFLVLPILFFPWFLAVKLPDNFLPLNIGQTIEIYN</sequence>
<protein>
    <submittedName>
        <fullName evidence="1">Uncharacterized protein</fullName>
    </submittedName>
</protein>
<dbReference type="EMBL" id="AQHR01000025">
    <property type="protein sequence ID" value="EON78699.1"/>
    <property type="molecule type" value="Genomic_DNA"/>
</dbReference>
<dbReference type="AlphaFoldDB" id="R7ZXJ1"/>
<comment type="caution">
    <text evidence="1">The sequence shown here is derived from an EMBL/GenBank/DDBJ whole genome shotgun (WGS) entry which is preliminary data.</text>
</comment>
<accession>R7ZXJ1</accession>
<proteinExistence type="predicted"/>
<evidence type="ECO:0000313" key="2">
    <source>
        <dbReference type="Proteomes" id="UP000013909"/>
    </source>
</evidence>